<keyword evidence="2" id="KW-1185">Reference proteome</keyword>
<accession>A0ACC0A410</accession>
<protein>
    <submittedName>
        <fullName evidence="1">Uncharacterized protein</fullName>
    </submittedName>
</protein>
<comment type="caution">
    <text evidence="1">The sequence shown here is derived from an EMBL/GenBank/DDBJ whole genome shotgun (WGS) entry which is preliminary data.</text>
</comment>
<proteinExistence type="predicted"/>
<evidence type="ECO:0000313" key="2">
    <source>
        <dbReference type="Proteomes" id="UP001060085"/>
    </source>
</evidence>
<gene>
    <name evidence="1" type="ORF">M9H77_32498</name>
</gene>
<dbReference type="Proteomes" id="UP001060085">
    <property type="component" value="Linkage Group LG07"/>
</dbReference>
<organism evidence="1 2">
    <name type="scientific">Catharanthus roseus</name>
    <name type="common">Madagascar periwinkle</name>
    <name type="synonym">Vinca rosea</name>
    <dbReference type="NCBI Taxonomy" id="4058"/>
    <lineage>
        <taxon>Eukaryota</taxon>
        <taxon>Viridiplantae</taxon>
        <taxon>Streptophyta</taxon>
        <taxon>Embryophyta</taxon>
        <taxon>Tracheophyta</taxon>
        <taxon>Spermatophyta</taxon>
        <taxon>Magnoliopsida</taxon>
        <taxon>eudicotyledons</taxon>
        <taxon>Gunneridae</taxon>
        <taxon>Pentapetalae</taxon>
        <taxon>asterids</taxon>
        <taxon>lamiids</taxon>
        <taxon>Gentianales</taxon>
        <taxon>Apocynaceae</taxon>
        <taxon>Rauvolfioideae</taxon>
        <taxon>Vinceae</taxon>
        <taxon>Catharanthinae</taxon>
        <taxon>Catharanthus</taxon>
    </lineage>
</organism>
<dbReference type="EMBL" id="CM044707">
    <property type="protein sequence ID" value="KAI5655311.1"/>
    <property type="molecule type" value="Genomic_DNA"/>
</dbReference>
<name>A0ACC0A410_CATRO</name>
<reference evidence="2" key="1">
    <citation type="journal article" date="2023" name="Nat. Plants">
        <title>Single-cell RNA sequencing provides a high-resolution roadmap for understanding the multicellular compartmentation of specialized metabolism.</title>
        <authorList>
            <person name="Sun S."/>
            <person name="Shen X."/>
            <person name="Li Y."/>
            <person name="Li Y."/>
            <person name="Wang S."/>
            <person name="Li R."/>
            <person name="Zhang H."/>
            <person name="Shen G."/>
            <person name="Guo B."/>
            <person name="Wei J."/>
            <person name="Xu J."/>
            <person name="St-Pierre B."/>
            <person name="Chen S."/>
            <person name="Sun C."/>
        </authorList>
    </citation>
    <scope>NUCLEOTIDE SEQUENCE [LARGE SCALE GENOMIC DNA]</scope>
</reference>
<sequence>MAAITTATPSPLHTFKYKRRLIFNRIFALLYTFSLLSLFYHHIQNLLFFFPKSPPFFISISILIADLILTFMWFTTQSFRICPSIRQVFPENLQNFLENKNFPAIDIFICTADPYKEPPIGVVNTALSVMAYDYPTDKISVYVSDDGGSEITLFGLMEAAKFARIWLPFCRKNNVVDRCPHVYFRSNYCSNGEIEKIKVMYEKMRMRIDSVLEKGKVIEEYITNEEERQAFSKWAQLGFTPQQHPSVIQVLLEKGKDKDIEGHSMPNLLYVSREKNRASSHHFKAGALNALLRVSAIMTNAPIILTQDCDMFSNDPLTPQRMLCLLQQDPSILSKLGYIQFPQRFGGTNKGDIYASEFKKLYIIDPMGMDGLKGGGPYYVGSGCFFMRRVFFGGPSNFLQPEIAELSPYFAVNKSVKCEDVLELAHQVAACNFEEQSNWGSKLGFRYGSLSEDLHTGYLLQCDGWQSIFCHPQRPAFLADVPITLNAVLIQNTRWSVGQLEVGFSKHSPMTFGIKKIGLLMALCNSHYSFWPIWFIPITIYSCIPQLALLNNISIFPKVGDPWLFLYVFLFLGAYGQDCADFILENGTFERWWNDQRMWLIRGLSSYMFGSIEFFIKRLGISQKGFTVTSKLLDDDEQSKRYDQGVFEFGDSSPMFITISVAAIVNLLAFIFGFLEILRSGNWDEIFLQMFISGFGVLNSLPIYEAVFFRADKGRMPTKTTFISSFLAGGLYAASSSLLKI</sequence>
<evidence type="ECO:0000313" key="1">
    <source>
        <dbReference type="EMBL" id="KAI5655311.1"/>
    </source>
</evidence>